<dbReference type="PATRIC" id="fig|573060.9.peg.569"/>
<dbReference type="Gene3D" id="1.10.10.10">
    <property type="entry name" value="Winged helix-like DNA-binding domain superfamily/Winged helix DNA-binding domain"/>
    <property type="match status" value="1"/>
</dbReference>
<dbReference type="InterPro" id="IPR036390">
    <property type="entry name" value="WH_DNA-bd_sf"/>
</dbReference>
<dbReference type="RefSeq" id="WP_005800172.1">
    <property type="nucleotide sequence ID" value="NZ_ACQT01000364.1"/>
</dbReference>
<dbReference type="SUPFAM" id="SSF55781">
    <property type="entry name" value="GAF domain-like"/>
    <property type="match status" value="1"/>
</dbReference>
<dbReference type="EMBL" id="ACQT01000364">
    <property type="protein sequence ID" value="EER58076.1"/>
    <property type="molecule type" value="Genomic_DNA"/>
</dbReference>
<evidence type="ECO:0000313" key="7">
    <source>
        <dbReference type="Proteomes" id="UP000003856"/>
    </source>
</evidence>
<dbReference type="Proteomes" id="UP000003856">
    <property type="component" value="Unassembled WGS sequence"/>
</dbReference>
<keyword evidence="1" id="KW-0805">Transcription regulation</keyword>
<dbReference type="InterPro" id="IPR014757">
    <property type="entry name" value="Tscrpt_reg_IclR_C"/>
</dbReference>
<feature type="domain" description="IclR-ED" evidence="5">
    <location>
        <begin position="75"/>
        <end position="258"/>
    </location>
</feature>
<keyword evidence="7" id="KW-1185">Reference proteome</keyword>
<dbReference type="GO" id="GO:0045892">
    <property type="term" value="P:negative regulation of DNA-templated transcription"/>
    <property type="evidence" value="ECO:0007669"/>
    <property type="project" value="TreeGrafter"/>
</dbReference>
<sequence>MNVNADPDGKLVSALVRGVSILRCFSNKCQELSAKELMDLTGLPKPTLFRLTDTLCELGLLRYSERLSKYVPGLGLLSLSSPVLSRLALRQIARPQMQALADLTEGQVQLAVGFRRELCLVEQANSLGNPIFRPEVGVHTSLPRTASGRAYLLGLPDEEREAYLRDLHAADPQRADWLDQRLGDARRDLAENGFCRSHGDLHRELESIAVAMSKPQDGELWVFAVTLPVYSPLCGKLETEVGPRLRTLVRSVESVLGASGLS</sequence>
<feature type="domain" description="HTH iclR-type" evidence="4">
    <location>
        <begin position="12"/>
        <end position="74"/>
    </location>
</feature>
<accession>C5TBS0</accession>
<dbReference type="GO" id="GO:0003677">
    <property type="term" value="F:DNA binding"/>
    <property type="evidence" value="ECO:0007669"/>
    <property type="project" value="UniProtKB-KW"/>
</dbReference>
<evidence type="ECO:0000313" key="6">
    <source>
        <dbReference type="EMBL" id="EER58076.1"/>
    </source>
</evidence>
<proteinExistence type="predicted"/>
<dbReference type="InterPro" id="IPR029016">
    <property type="entry name" value="GAF-like_dom_sf"/>
</dbReference>
<dbReference type="InterPro" id="IPR050707">
    <property type="entry name" value="HTH_MetabolicPath_Reg"/>
</dbReference>
<name>C5TBS0_ACIDE</name>
<dbReference type="PROSITE" id="PS51077">
    <property type="entry name" value="HTH_ICLR"/>
    <property type="match status" value="1"/>
</dbReference>
<dbReference type="Gene3D" id="3.30.450.40">
    <property type="match status" value="1"/>
</dbReference>
<protein>
    <submittedName>
        <fullName evidence="6">Transcriptional regulator, IclR family</fullName>
    </submittedName>
</protein>
<evidence type="ECO:0000256" key="3">
    <source>
        <dbReference type="ARBA" id="ARBA00023163"/>
    </source>
</evidence>
<comment type="caution">
    <text evidence="6">The sequence shown here is derived from an EMBL/GenBank/DDBJ whole genome shotgun (WGS) entry which is preliminary data.</text>
</comment>
<dbReference type="Pfam" id="PF01614">
    <property type="entry name" value="IclR_C"/>
    <property type="match status" value="1"/>
</dbReference>
<dbReference type="PROSITE" id="PS51078">
    <property type="entry name" value="ICLR_ED"/>
    <property type="match status" value="1"/>
</dbReference>
<reference evidence="6 7" key="1">
    <citation type="submission" date="2009-05" db="EMBL/GenBank/DDBJ databases">
        <title>The draft genome of Acidovorax delafieldii 2AN.</title>
        <authorList>
            <consortium name="US DOE Joint Genome Institute (JGI-PGF)"/>
            <person name="Lucas S."/>
            <person name="Copeland A."/>
            <person name="Lapidus A."/>
            <person name="Glavina del Rio T."/>
            <person name="Tice H."/>
            <person name="Bruce D."/>
            <person name="Goodwin L."/>
            <person name="Pitluck S."/>
            <person name="Larimer F."/>
            <person name="Land M.L."/>
            <person name="Hauser L."/>
            <person name="Shelobolina E.S."/>
            <person name="Picardal F."/>
            <person name="Roden E."/>
            <person name="Emerson D."/>
        </authorList>
    </citation>
    <scope>NUCLEOTIDE SEQUENCE [LARGE SCALE GENOMIC DNA]</scope>
    <source>
        <strain evidence="6 7">2AN</strain>
    </source>
</reference>
<evidence type="ECO:0000256" key="1">
    <source>
        <dbReference type="ARBA" id="ARBA00023015"/>
    </source>
</evidence>
<gene>
    <name evidence="6" type="ORF">AcdelDRAFT_4350</name>
</gene>
<dbReference type="SUPFAM" id="SSF46785">
    <property type="entry name" value="Winged helix' DNA-binding domain"/>
    <property type="match status" value="1"/>
</dbReference>
<dbReference type="AlphaFoldDB" id="C5TBS0"/>
<dbReference type="InterPro" id="IPR036388">
    <property type="entry name" value="WH-like_DNA-bd_sf"/>
</dbReference>
<dbReference type="InterPro" id="IPR005471">
    <property type="entry name" value="Tscrpt_reg_IclR_N"/>
</dbReference>
<evidence type="ECO:0000259" key="5">
    <source>
        <dbReference type="PROSITE" id="PS51078"/>
    </source>
</evidence>
<dbReference type="SMART" id="SM00346">
    <property type="entry name" value="HTH_ICLR"/>
    <property type="match status" value="1"/>
</dbReference>
<dbReference type="PANTHER" id="PTHR30136">
    <property type="entry name" value="HELIX-TURN-HELIX TRANSCRIPTIONAL REGULATOR, ICLR FAMILY"/>
    <property type="match status" value="1"/>
</dbReference>
<keyword evidence="3" id="KW-0804">Transcription</keyword>
<dbReference type="Pfam" id="PF09339">
    <property type="entry name" value="HTH_IclR"/>
    <property type="match status" value="1"/>
</dbReference>
<evidence type="ECO:0000256" key="2">
    <source>
        <dbReference type="ARBA" id="ARBA00023125"/>
    </source>
</evidence>
<organism evidence="6 7">
    <name type="scientific">Acidovorax delafieldii 2AN</name>
    <dbReference type="NCBI Taxonomy" id="573060"/>
    <lineage>
        <taxon>Bacteria</taxon>
        <taxon>Pseudomonadati</taxon>
        <taxon>Pseudomonadota</taxon>
        <taxon>Betaproteobacteria</taxon>
        <taxon>Burkholderiales</taxon>
        <taxon>Comamonadaceae</taxon>
        <taxon>Acidovorax</taxon>
    </lineage>
</organism>
<dbReference type="GO" id="GO:0003700">
    <property type="term" value="F:DNA-binding transcription factor activity"/>
    <property type="evidence" value="ECO:0007669"/>
    <property type="project" value="TreeGrafter"/>
</dbReference>
<keyword evidence="2" id="KW-0238">DNA-binding</keyword>
<evidence type="ECO:0000259" key="4">
    <source>
        <dbReference type="PROSITE" id="PS51077"/>
    </source>
</evidence>
<dbReference type="PANTHER" id="PTHR30136:SF33">
    <property type="entry name" value="TRANSCRIPTIONAL REGULATORY PROTEIN"/>
    <property type="match status" value="1"/>
</dbReference>